<feature type="signal peptide" evidence="1">
    <location>
        <begin position="1"/>
        <end position="16"/>
    </location>
</feature>
<evidence type="ECO:0000313" key="3">
    <source>
        <dbReference type="Proteomes" id="UP000005408"/>
    </source>
</evidence>
<feature type="chain" id="PRO_5036456278" evidence="1">
    <location>
        <begin position="17"/>
        <end position="388"/>
    </location>
</feature>
<reference evidence="2" key="1">
    <citation type="submission" date="2022-08" db="UniProtKB">
        <authorList>
            <consortium name="EnsemblMetazoa"/>
        </authorList>
    </citation>
    <scope>IDENTIFICATION</scope>
    <source>
        <strain evidence="2">05x7-T-G4-1.051#20</strain>
    </source>
</reference>
<keyword evidence="3" id="KW-1185">Reference proteome</keyword>
<evidence type="ECO:0000256" key="1">
    <source>
        <dbReference type="SAM" id="SignalP"/>
    </source>
</evidence>
<dbReference type="Proteomes" id="UP000005408">
    <property type="component" value="Unassembled WGS sequence"/>
</dbReference>
<dbReference type="EnsemblMetazoa" id="G31230.2">
    <property type="protein sequence ID" value="G31230.2:cds"/>
    <property type="gene ID" value="G31230"/>
</dbReference>
<proteinExistence type="predicted"/>
<sequence length="388" mass="42993">MRQFLVLAAFLAVALSWPLKRSEGDFDHWFGAYNVGEDDVNNASPEEAEAYRKKLMNDANRMDMAISALFDGDLSKAEDVFYGLGFMMALAKHDAENGENDIAAHDIGERYNCVEKAESIDECDNKFGSILQCVQAGVRDLKKVLSDSSLTNVKKVSLVKGICNGLGKEAENIFQAAEECYGEKEEKEENHWEGAWRATQEEIERVPDDELKRYKELMRKDLWGLIHAINRVLTEAGTKEDEYMIGEAIAGMAYLAELDAKNTESSVAAAPLPEGYNDGCTRADFDAAVSCDAKFGKILGCIAGAAGDLLDKLETQSAVEFVGYAKSVVALIAKEAEYIGKEAEACYPEERSLKLSKKPWLGQAKKSLTSTNKEELKRLLKEYLNSRK</sequence>
<protein>
    <submittedName>
        <fullName evidence="2">Uncharacterized protein</fullName>
    </submittedName>
</protein>
<accession>A0A8W8M9W7</accession>
<keyword evidence="1" id="KW-0732">Signal</keyword>
<dbReference type="AlphaFoldDB" id="A0A8W8M9W7"/>
<evidence type="ECO:0000313" key="2">
    <source>
        <dbReference type="EnsemblMetazoa" id="G31230.2:cds"/>
    </source>
</evidence>
<dbReference type="OrthoDB" id="10452525at2759"/>
<organism evidence="2 3">
    <name type="scientific">Magallana gigas</name>
    <name type="common">Pacific oyster</name>
    <name type="synonym">Crassostrea gigas</name>
    <dbReference type="NCBI Taxonomy" id="29159"/>
    <lineage>
        <taxon>Eukaryota</taxon>
        <taxon>Metazoa</taxon>
        <taxon>Spiralia</taxon>
        <taxon>Lophotrochozoa</taxon>
        <taxon>Mollusca</taxon>
        <taxon>Bivalvia</taxon>
        <taxon>Autobranchia</taxon>
        <taxon>Pteriomorphia</taxon>
        <taxon>Ostreida</taxon>
        <taxon>Ostreoidea</taxon>
        <taxon>Ostreidae</taxon>
        <taxon>Magallana</taxon>
    </lineage>
</organism>
<name>A0A8W8M9W7_MAGGI</name>